<dbReference type="Gene3D" id="3.40.50.1820">
    <property type="entry name" value="alpha/beta hydrolase"/>
    <property type="match status" value="1"/>
</dbReference>
<dbReference type="OrthoDB" id="2152248at2759"/>
<dbReference type="EMBL" id="ML978714">
    <property type="protein sequence ID" value="KAF2089289.1"/>
    <property type="molecule type" value="Genomic_DNA"/>
</dbReference>
<feature type="region of interest" description="Disordered" evidence="1">
    <location>
        <begin position="1"/>
        <end position="20"/>
    </location>
</feature>
<dbReference type="PANTHER" id="PTHR47381">
    <property type="entry name" value="ALPHA/BETA-HYDROLASES SUPERFAMILY PROTEIN"/>
    <property type="match status" value="1"/>
</dbReference>
<dbReference type="Proteomes" id="UP000799776">
    <property type="component" value="Unassembled WGS sequence"/>
</dbReference>
<evidence type="ECO:0000313" key="3">
    <source>
        <dbReference type="Proteomes" id="UP000799776"/>
    </source>
</evidence>
<dbReference type="SUPFAM" id="SSF53474">
    <property type="entry name" value="alpha/beta-Hydrolases"/>
    <property type="match status" value="1"/>
</dbReference>
<evidence type="ECO:0000313" key="2">
    <source>
        <dbReference type="EMBL" id="KAF2089289.1"/>
    </source>
</evidence>
<organism evidence="2 3">
    <name type="scientific">Saccharata proteae CBS 121410</name>
    <dbReference type="NCBI Taxonomy" id="1314787"/>
    <lineage>
        <taxon>Eukaryota</taxon>
        <taxon>Fungi</taxon>
        <taxon>Dikarya</taxon>
        <taxon>Ascomycota</taxon>
        <taxon>Pezizomycotina</taxon>
        <taxon>Dothideomycetes</taxon>
        <taxon>Dothideomycetes incertae sedis</taxon>
        <taxon>Botryosphaeriales</taxon>
        <taxon>Saccharataceae</taxon>
        <taxon>Saccharata</taxon>
    </lineage>
</organism>
<dbReference type="GO" id="GO:0016787">
    <property type="term" value="F:hydrolase activity"/>
    <property type="evidence" value="ECO:0007669"/>
    <property type="project" value="UniProtKB-KW"/>
</dbReference>
<keyword evidence="2" id="KW-0378">Hydrolase</keyword>
<feature type="compositionally biased region" description="Polar residues" evidence="1">
    <location>
        <begin position="1"/>
        <end position="14"/>
    </location>
</feature>
<evidence type="ECO:0000256" key="1">
    <source>
        <dbReference type="SAM" id="MobiDB-lite"/>
    </source>
</evidence>
<name>A0A6A5YC84_9PEZI</name>
<accession>A0A6A5YC84</accession>
<sequence length="348" mass="37156">MVATNNPVEGTHTQGPPPAVSTKTYTIAGILTTVYGLDELPSQLTSLACLWLLHPRLQTQACMAPIASQAITAWNGRLRTGTAGAGSGQGLIAVSFDQRNHGGRLVNGVANGAWREGNTRHAPDMFSIYHGTALDTSQLLSYLPAYLPTSLPITANVALGVSLGGHSTWHCILHEPRITAGVVVIGCPDYTSLMQQRAEKSKLESWKGTDPPGKEFIGSSDFPQALVEAVAKWDPAGLLMRGISNPDAPTAAEKQKLQSQLHSHLKGKKILNVAGADDKLVPYAQGEKFLDFLKRCIEQDQDLGLSLEDHVYAGAGHEFTPAMAQRSTEFICEVLSGENSPATIGSKI</sequence>
<proteinExistence type="predicted"/>
<dbReference type="AlphaFoldDB" id="A0A6A5YC84"/>
<gene>
    <name evidence="2" type="ORF">K490DRAFT_36813</name>
</gene>
<keyword evidence="3" id="KW-1185">Reference proteome</keyword>
<dbReference type="PANTHER" id="PTHR47381:SF3">
    <property type="entry name" value="ALPHA_BETA-HYDROLASES SUPERFAMILY PROTEIN"/>
    <property type="match status" value="1"/>
</dbReference>
<reference evidence="2" key="1">
    <citation type="journal article" date="2020" name="Stud. Mycol.">
        <title>101 Dothideomycetes genomes: a test case for predicting lifestyles and emergence of pathogens.</title>
        <authorList>
            <person name="Haridas S."/>
            <person name="Albert R."/>
            <person name="Binder M."/>
            <person name="Bloem J."/>
            <person name="Labutti K."/>
            <person name="Salamov A."/>
            <person name="Andreopoulos B."/>
            <person name="Baker S."/>
            <person name="Barry K."/>
            <person name="Bills G."/>
            <person name="Bluhm B."/>
            <person name="Cannon C."/>
            <person name="Castanera R."/>
            <person name="Culley D."/>
            <person name="Daum C."/>
            <person name="Ezra D."/>
            <person name="Gonzalez J."/>
            <person name="Henrissat B."/>
            <person name="Kuo A."/>
            <person name="Liang C."/>
            <person name="Lipzen A."/>
            <person name="Lutzoni F."/>
            <person name="Magnuson J."/>
            <person name="Mondo S."/>
            <person name="Nolan M."/>
            <person name="Ohm R."/>
            <person name="Pangilinan J."/>
            <person name="Park H.-J."/>
            <person name="Ramirez L."/>
            <person name="Alfaro M."/>
            <person name="Sun H."/>
            <person name="Tritt A."/>
            <person name="Yoshinaga Y."/>
            <person name="Zwiers L.-H."/>
            <person name="Turgeon B."/>
            <person name="Goodwin S."/>
            <person name="Spatafora J."/>
            <person name="Crous P."/>
            <person name="Grigoriev I."/>
        </authorList>
    </citation>
    <scope>NUCLEOTIDE SEQUENCE</scope>
    <source>
        <strain evidence="2">CBS 121410</strain>
    </source>
</reference>
<dbReference type="InterPro" id="IPR029058">
    <property type="entry name" value="AB_hydrolase_fold"/>
</dbReference>
<protein>
    <submittedName>
        <fullName evidence="2">Alpha/beta-hydrolase</fullName>
    </submittedName>
</protein>